<gene>
    <name evidence="2" type="ORF">EVJ58_g7520</name>
</gene>
<dbReference type="PANTHER" id="PTHR10492">
    <property type="match status" value="1"/>
</dbReference>
<protein>
    <recommendedName>
        <fullName evidence="1">DNA helicase Pif1-like 2B domain-containing protein</fullName>
    </recommendedName>
</protein>
<dbReference type="InterPro" id="IPR049163">
    <property type="entry name" value="Pif1-like_2B_dom"/>
</dbReference>
<dbReference type="InterPro" id="IPR027417">
    <property type="entry name" value="P-loop_NTPase"/>
</dbReference>
<dbReference type="STRING" id="34475.A0A4Y9Y358"/>
<evidence type="ECO:0000259" key="1">
    <source>
        <dbReference type="Pfam" id="PF21530"/>
    </source>
</evidence>
<dbReference type="AlphaFoldDB" id="A0A4Y9Y358"/>
<evidence type="ECO:0000313" key="2">
    <source>
        <dbReference type="EMBL" id="TFY56630.1"/>
    </source>
</evidence>
<dbReference type="CDD" id="cd18809">
    <property type="entry name" value="SF1_C_RecD"/>
    <property type="match status" value="1"/>
</dbReference>
<evidence type="ECO:0000313" key="3">
    <source>
        <dbReference type="Proteomes" id="UP000298390"/>
    </source>
</evidence>
<sequence length="278" mass="30571">MRLENSPASQAFAEWLLKVGAGSNVSPQKTIQLPENMKLQSNTLDGLIDSLYPGLSEGDKPDEYFLQRTILSSKNDAVDHINSVVLDKFPGEKVTLASADKVIGDQNIHYPVEYLNSINVSGLPLSKLELKKGCPLMLLRNLDPRNGLCNGTRMILMDIKQRVLKCRILGGIHSGKEVYIPRISIEPSAEDLPIPLSRRQFPVRLAFAMTINKAQGQSVVNVGLDLRTAVFGHGQLYVALSRCTSADRIKVLFPVDQGNTDTANIVYPEVLIPTVPQV</sequence>
<dbReference type="PANTHER" id="PTHR10492:SF57">
    <property type="entry name" value="ATP-DEPENDENT DNA HELICASE"/>
    <property type="match status" value="1"/>
</dbReference>
<organism evidence="2 3">
    <name type="scientific">Rhodofomes roseus</name>
    <dbReference type="NCBI Taxonomy" id="34475"/>
    <lineage>
        <taxon>Eukaryota</taxon>
        <taxon>Fungi</taxon>
        <taxon>Dikarya</taxon>
        <taxon>Basidiomycota</taxon>
        <taxon>Agaricomycotina</taxon>
        <taxon>Agaricomycetes</taxon>
        <taxon>Polyporales</taxon>
        <taxon>Rhodofomes</taxon>
    </lineage>
</organism>
<accession>A0A4Y9Y358</accession>
<reference evidence="2 3" key="1">
    <citation type="submission" date="2019-01" db="EMBL/GenBank/DDBJ databases">
        <title>Genome sequencing of the rare red list fungi Fomitopsis rosea.</title>
        <authorList>
            <person name="Buettner E."/>
            <person name="Kellner H."/>
        </authorList>
    </citation>
    <scope>NUCLEOTIDE SEQUENCE [LARGE SCALE GENOMIC DNA]</scope>
    <source>
        <strain evidence="2 3">DSM 105464</strain>
    </source>
</reference>
<comment type="caution">
    <text evidence="2">The sequence shown here is derived from an EMBL/GenBank/DDBJ whole genome shotgun (WGS) entry which is preliminary data.</text>
</comment>
<proteinExistence type="predicted"/>
<dbReference type="Proteomes" id="UP000298390">
    <property type="component" value="Unassembled WGS sequence"/>
</dbReference>
<feature type="domain" description="DNA helicase Pif1-like 2B" evidence="1">
    <location>
        <begin position="113"/>
        <end position="156"/>
    </location>
</feature>
<name>A0A4Y9Y358_9APHY</name>
<dbReference type="Pfam" id="PF21530">
    <property type="entry name" value="Pif1_2B_dom"/>
    <property type="match status" value="1"/>
</dbReference>
<dbReference type="SUPFAM" id="SSF52540">
    <property type="entry name" value="P-loop containing nucleoside triphosphate hydrolases"/>
    <property type="match status" value="1"/>
</dbReference>
<dbReference type="EMBL" id="SEKV01000488">
    <property type="protein sequence ID" value="TFY56630.1"/>
    <property type="molecule type" value="Genomic_DNA"/>
</dbReference>